<proteinExistence type="inferred from homology"/>
<dbReference type="GO" id="GO:0003735">
    <property type="term" value="F:structural constituent of ribosome"/>
    <property type="evidence" value="ECO:0007669"/>
    <property type="project" value="InterPro"/>
</dbReference>
<dbReference type="InterPro" id="IPR002136">
    <property type="entry name" value="Ribosomal_uL4"/>
</dbReference>
<evidence type="ECO:0000313" key="8">
    <source>
        <dbReference type="EMBL" id="KXB01052.1"/>
    </source>
</evidence>
<keyword evidence="4 6" id="KW-0689">Ribosomal protein</keyword>
<keyword evidence="5 6" id="KW-0687">Ribonucleoprotein</keyword>
<evidence type="ECO:0000313" key="9">
    <source>
        <dbReference type="Proteomes" id="UP000070344"/>
    </source>
</evidence>
<evidence type="ECO:0000256" key="1">
    <source>
        <dbReference type="ARBA" id="ARBA00010528"/>
    </source>
</evidence>
<keyword evidence="3 6" id="KW-0694">RNA-binding</keyword>
<dbReference type="InterPro" id="IPR045240">
    <property type="entry name" value="Ribosomal_uL4_euk/arch"/>
</dbReference>
<dbReference type="PROSITE" id="PS00939">
    <property type="entry name" value="RIBOSOMAL_L1E"/>
    <property type="match status" value="1"/>
</dbReference>
<keyword evidence="9" id="KW-1185">Reference proteome</keyword>
<dbReference type="InterPro" id="IPR019970">
    <property type="entry name" value="Ribosomall_uL4-arc"/>
</dbReference>
<dbReference type="Proteomes" id="UP000070344">
    <property type="component" value="Unassembled WGS sequence"/>
</dbReference>
<organism evidence="8 9">
    <name type="scientific">candidate division MSBL1 archaeon SCGC-AAA259O05</name>
    <dbReference type="NCBI Taxonomy" id="1698271"/>
    <lineage>
        <taxon>Archaea</taxon>
        <taxon>Methanobacteriati</taxon>
        <taxon>Methanobacteriota</taxon>
        <taxon>candidate division MSBL1</taxon>
    </lineage>
</organism>
<dbReference type="Pfam" id="PF00573">
    <property type="entry name" value="Ribosomal_L4"/>
    <property type="match status" value="1"/>
</dbReference>
<evidence type="ECO:0000256" key="4">
    <source>
        <dbReference type="ARBA" id="ARBA00022980"/>
    </source>
</evidence>
<name>A0A133V3N3_9EURY</name>
<comment type="subunit">
    <text evidence="6">Part of the 50S ribosomal subunit.</text>
</comment>
<dbReference type="SUPFAM" id="SSF52166">
    <property type="entry name" value="Ribosomal protein L4"/>
    <property type="match status" value="1"/>
</dbReference>
<dbReference type="HAMAP" id="MF_01328_A">
    <property type="entry name" value="Ribosomal_uL4_A"/>
    <property type="match status" value="1"/>
</dbReference>
<dbReference type="Gene3D" id="3.40.1370.10">
    <property type="match status" value="1"/>
</dbReference>
<reference evidence="8 9" key="1">
    <citation type="journal article" date="2016" name="Sci. Rep.">
        <title>Metabolic traits of an uncultured archaeal lineage -MSBL1- from brine pools of the Red Sea.</title>
        <authorList>
            <person name="Mwirichia R."/>
            <person name="Alam I."/>
            <person name="Rashid M."/>
            <person name="Vinu M."/>
            <person name="Ba-Alawi W."/>
            <person name="Anthony Kamau A."/>
            <person name="Kamanda Ngugi D."/>
            <person name="Goker M."/>
            <person name="Klenk H.P."/>
            <person name="Bajic V."/>
            <person name="Stingl U."/>
        </authorList>
    </citation>
    <scope>NUCLEOTIDE SEQUENCE [LARGE SCALE GENOMIC DNA]</scope>
    <source>
        <strain evidence="8">SCGC-AAA259O05</strain>
    </source>
</reference>
<evidence type="ECO:0000256" key="3">
    <source>
        <dbReference type="ARBA" id="ARBA00022884"/>
    </source>
</evidence>
<evidence type="ECO:0000256" key="7">
    <source>
        <dbReference type="SAM" id="MobiDB-lite"/>
    </source>
</evidence>
<comment type="function">
    <text evidence="6">Forms part of the polypeptide exit tunnel.</text>
</comment>
<comment type="function">
    <text evidence="6">One of the primary rRNA binding proteins, this protein initially binds near the 5'-end of the 23S rRNA. It is important during the early stages of 50S assembly. It makes multiple contacts with different domains of the 23S rRNA in the assembled 50S subunit and ribosome.</text>
</comment>
<feature type="region of interest" description="Disordered" evidence="7">
    <location>
        <begin position="37"/>
        <end position="74"/>
    </location>
</feature>
<dbReference type="AlphaFoldDB" id="A0A133V3N3"/>
<evidence type="ECO:0000256" key="2">
    <source>
        <dbReference type="ARBA" id="ARBA00022730"/>
    </source>
</evidence>
<evidence type="ECO:0000256" key="5">
    <source>
        <dbReference type="ARBA" id="ARBA00023274"/>
    </source>
</evidence>
<comment type="caution">
    <text evidence="8">The sequence shown here is derived from an EMBL/GenBank/DDBJ whole genome shotgun (WGS) entry which is preliminary data.</text>
</comment>
<gene>
    <name evidence="8" type="primary">rpl4lp</name>
    <name evidence="6" type="synonym">rpl4</name>
    <name evidence="8" type="ORF">AKJ41_02970</name>
</gene>
<dbReference type="EMBL" id="LHXV01000029">
    <property type="protein sequence ID" value="KXB01052.1"/>
    <property type="molecule type" value="Genomic_DNA"/>
</dbReference>
<dbReference type="InterPro" id="IPR023574">
    <property type="entry name" value="Ribosomal_uL4_dom_sf"/>
</dbReference>
<dbReference type="GO" id="GO:1990904">
    <property type="term" value="C:ribonucleoprotein complex"/>
    <property type="evidence" value="ECO:0007669"/>
    <property type="project" value="UniProtKB-KW"/>
</dbReference>
<protein>
    <recommendedName>
        <fullName evidence="6">Large ribosomal subunit protein uL4</fullName>
    </recommendedName>
</protein>
<dbReference type="InterPro" id="IPR013000">
    <property type="entry name" value="Ribosomal_uL4_euk/arc_CS"/>
</dbReference>
<dbReference type="PATRIC" id="fig|1698271.3.peg.779"/>
<comment type="similarity">
    <text evidence="1 6">Belongs to the universal ribosomal protein uL4 family.</text>
</comment>
<dbReference type="GO" id="GO:0006412">
    <property type="term" value="P:translation"/>
    <property type="evidence" value="ECO:0007669"/>
    <property type="project" value="UniProtKB-UniRule"/>
</dbReference>
<dbReference type="GO" id="GO:0005840">
    <property type="term" value="C:ribosome"/>
    <property type="evidence" value="ECO:0007669"/>
    <property type="project" value="UniProtKB-KW"/>
</dbReference>
<evidence type="ECO:0000256" key="6">
    <source>
        <dbReference type="HAMAP-Rule" id="MF_01328"/>
    </source>
</evidence>
<keyword evidence="2 6" id="KW-0699">rRNA-binding</keyword>
<dbReference type="NCBIfam" id="TIGR03672">
    <property type="entry name" value="rpl4p_arch"/>
    <property type="match status" value="1"/>
</dbReference>
<dbReference type="GO" id="GO:0019843">
    <property type="term" value="F:rRNA binding"/>
    <property type="evidence" value="ECO:0007669"/>
    <property type="project" value="UniProtKB-UniRule"/>
</dbReference>
<sequence>MEIDVNSLSGESSGKIELPEIFEEEIRPDVIKRAVLSAQSSRVQPKGANPRAGMETSAETPPKGSGSTRVRRVKGRRYQAAGRGAWAPFTYGGRSAHPLKAEEKRGEGINKKEKNLAICSAISATKDKDLVSSRGHVIEGIDDLPIIVENEFEDIEKTREVKDALEKLGVWEDVERAKKGQTVRAGRGKARGRRYRKKVGPLLVVGEDRGIIRGARNLPGVDVVLPDQINAELLAPGGDPARLTVWTESAIEKINRRFFS</sequence>
<dbReference type="PANTHER" id="PTHR19431">
    <property type="entry name" value="60S RIBOSOMAL PROTEIN L4"/>
    <property type="match status" value="1"/>
</dbReference>
<accession>A0A133V3N3</accession>